<evidence type="ECO:0000313" key="8">
    <source>
        <dbReference type="EMBL" id="GBF08111.1"/>
    </source>
</evidence>
<organism evidence="8 9">
    <name type="scientific">Deinococcus aerius</name>
    <dbReference type="NCBI Taxonomy" id="200253"/>
    <lineage>
        <taxon>Bacteria</taxon>
        <taxon>Thermotogati</taxon>
        <taxon>Deinococcota</taxon>
        <taxon>Deinococci</taxon>
        <taxon>Deinococcales</taxon>
        <taxon>Deinococcaceae</taxon>
        <taxon>Deinococcus</taxon>
    </lineage>
</organism>
<evidence type="ECO:0000256" key="2">
    <source>
        <dbReference type="ARBA" id="ARBA00022741"/>
    </source>
</evidence>
<dbReference type="PROSITE" id="PS00107">
    <property type="entry name" value="PROTEIN_KINASE_ATP"/>
    <property type="match status" value="1"/>
</dbReference>
<comment type="caution">
    <text evidence="8">The sequence shown here is derived from an EMBL/GenBank/DDBJ whole genome shotgun (WGS) entry which is preliminary data.</text>
</comment>
<dbReference type="Proteomes" id="UP000236569">
    <property type="component" value="Unassembled WGS sequence"/>
</dbReference>
<evidence type="ECO:0000256" key="4">
    <source>
        <dbReference type="ARBA" id="ARBA00022840"/>
    </source>
</evidence>
<dbReference type="PANTHER" id="PTHR44329">
    <property type="entry name" value="SERINE/THREONINE-PROTEIN KINASE TNNI3K-RELATED"/>
    <property type="match status" value="1"/>
</dbReference>
<dbReference type="InterPro" id="IPR000719">
    <property type="entry name" value="Prot_kinase_dom"/>
</dbReference>
<dbReference type="SMART" id="SM00220">
    <property type="entry name" value="S_TKc"/>
    <property type="match status" value="1"/>
</dbReference>
<keyword evidence="8" id="KW-0723">Serine/threonine-protein kinase</keyword>
<evidence type="ECO:0000259" key="7">
    <source>
        <dbReference type="PROSITE" id="PS50011"/>
    </source>
</evidence>
<dbReference type="GO" id="GO:0004674">
    <property type="term" value="F:protein serine/threonine kinase activity"/>
    <property type="evidence" value="ECO:0007669"/>
    <property type="project" value="UniProtKB-KW"/>
</dbReference>
<dbReference type="Gene3D" id="3.30.200.20">
    <property type="entry name" value="Phosphorylase Kinase, domain 1"/>
    <property type="match status" value="1"/>
</dbReference>
<dbReference type="SUPFAM" id="SSF56112">
    <property type="entry name" value="Protein kinase-like (PK-like)"/>
    <property type="match status" value="1"/>
</dbReference>
<dbReference type="InterPro" id="IPR017441">
    <property type="entry name" value="Protein_kinase_ATP_BS"/>
</dbReference>
<dbReference type="Pfam" id="PF00069">
    <property type="entry name" value="Pkinase"/>
    <property type="match status" value="1"/>
</dbReference>
<dbReference type="GO" id="GO:0005524">
    <property type="term" value="F:ATP binding"/>
    <property type="evidence" value="ECO:0007669"/>
    <property type="project" value="UniProtKB-UniRule"/>
</dbReference>
<gene>
    <name evidence="8" type="ORF">DAERI_230002</name>
</gene>
<accession>A0A2I9DRR0</accession>
<keyword evidence="2 5" id="KW-0547">Nucleotide-binding</keyword>
<evidence type="ECO:0000256" key="6">
    <source>
        <dbReference type="SAM" id="MobiDB-lite"/>
    </source>
</evidence>
<keyword evidence="1" id="KW-0808">Transferase</keyword>
<dbReference type="PANTHER" id="PTHR44329:SF288">
    <property type="entry name" value="MITOGEN-ACTIVATED PROTEIN KINASE KINASE KINASE 20"/>
    <property type="match status" value="1"/>
</dbReference>
<evidence type="ECO:0000256" key="5">
    <source>
        <dbReference type="PROSITE-ProRule" id="PRU10141"/>
    </source>
</evidence>
<reference evidence="9" key="1">
    <citation type="submission" date="2018-01" db="EMBL/GenBank/DDBJ databases">
        <title>Draft Genome Sequence of the Radioresistant Bacterium Deinococcus aerius TR0125, Isolated from the Higher Atmosphere above Japan.</title>
        <authorList>
            <person name="Satoh K."/>
            <person name="Arai H."/>
            <person name="Sanzen T."/>
            <person name="Kawaguchi Y."/>
            <person name="Hayashi H."/>
            <person name="Yokobori S."/>
            <person name="Yamagishi A."/>
            <person name="Oono Y."/>
            <person name="Narumi I."/>
        </authorList>
    </citation>
    <scope>NUCLEOTIDE SEQUENCE [LARGE SCALE GENOMIC DNA]</scope>
    <source>
        <strain evidence="9">TR0125</strain>
    </source>
</reference>
<evidence type="ECO:0000256" key="3">
    <source>
        <dbReference type="ARBA" id="ARBA00022777"/>
    </source>
</evidence>
<proteinExistence type="predicted"/>
<dbReference type="PROSITE" id="PS50011">
    <property type="entry name" value="PROTEIN_KINASE_DOM"/>
    <property type="match status" value="1"/>
</dbReference>
<name>A0A2I9DRR0_9DEIO</name>
<keyword evidence="9" id="KW-1185">Reference proteome</keyword>
<feature type="domain" description="Protein kinase" evidence="7">
    <location>
        <begin position="13"/>
        <end position="264"/>
    </location>
</feature>
<dbReference type="CDD" id="cd14014">
    <property type="entry name" value="STKc_PknB_like"/>
    <property type="match status" value="1"/>
</dbReference>
<keyword evidence="4 5" id="KW-0067">ATP-binding</keyword>
<feature type="region of interest" description="Disordered" evidence="6">
    <location>
        <begin position="269"/>
        <end position="327"/>
    </location>
</feature>
<protein>
    <submittedName>
        <fullName evidence="8">Serine/threonine protein kinase</fullName>
    </submittedName>
</protein>
<dbReference type="InterPro" id="IPR051681">
    <property type="entry name" value="Ser/Thr_Kinases-Pseudokinases"/>
</dbReference>
<evidence type="ECO:0000256" key="1">
    <source>
        <dbReference type="ARBA" id="ARBA00022679"/>
    </source>
</evidence>
<feature type="binding site" evidence="5">
    <location>
        <position position="41"/>
    </location>
    <ligand>
        <name>ATP</name>
        <dbReference type="ChEBI" id="CHEBI:30616"/>
    </ligand>
</feature>
<evidence type="ECO:0000313" key="9">
    <source>
        <dbReference type="Proteomes" id="UP000236569"/>
    </source>
</evidence>
<dbReference type="InterPro" id="IPR011009">
    <property type="entry name" value="Kinase-like_dom_sf"/>
</dbReference>
<keyword evidence="3 8" id="KW-0418">Kinase</keyword>
<dbReference type="AlphaFoldDB" id="A0A2I9DRR0"/>
<feature type="compositionally biased region" description="Acidic residues" evidence="6">
    <location>
        <begin position="270"/>
        <end position="280"/>
    </location>
</feature>
<sequence>MAPMTADRSIPGYKLLHLLGRGHTSLVHLAQDARGQQVALKIPLEETLRAQEAAERFGNEVRLTLQFRHPHVVQGYAGTPFGPKAFVAVRYYPEGTLCDLLAARAGERLPLEEALRLLADVASGLTYLHRLGAVHQDVKTQNVYVDGGRAALGDLGSAYLTAQGGQSSGSPYYMAPEIYRGESSSAASDVYSLGVLAYELLGGQRPHQGDTYEDLMAAHLTRFAPPLLRLNPAVPRVVARLVELALAKRPQDRPKADALRRTFLAVLGEVPEDEGPEEDACPGGAAPAPRQVGRHGQSAPAPCSPETSPTGEKVGSRWNPFRRRKSS</sequence>
<dbReference type="EMBL" id="BFAG01000023">
    <property type="protein sequence ID" value="GBF08111.1"/>
    <property type="molecule type" value="Genomic_DNA"/>
</dbReference>
<dbReference type="Gene3D" id="1.10.510.10">
    <property type="entry name" value="Transferase(Phosphotransferase) domain 1"/>
    <property type="match status" value="1"/>
</dbReference>